<dbReference type="AlphaFoldDB" id="A0A5C3QG56"/>
<dbReference type="EMBL" id="ML178826">
    <property type="protein sequence ID" value="TFL00986.1"/>
    <property type="molecule type" value="Genomic_DNA"/>
</dbReference>
<dbReference type="Proteomes" id="UP000305067">
    <property type="component" value="Unassembled WGS sequence"/>
</dbReference>
<evidence type="ECO:0000313" key="2">
    <source>
        <dbReference type="EMBL" id="TFL00986.1"/>
    </source>
</evidence>
<feature type="region of interest" description="Disordered" evidence="1">
    <location>
        <begin position="72"/>
        <end position="102"/>
    </location>
</feature>
<evidence type="ECO:0000256" key="1">
    <source>
        <dbReference type="SAM" id="MobiDB-lite"/>
    </source>
</evidence>
<keyword evidence="3" id="KW-1185">Reference proteome</keyword>
<name>A0A5C3QG56_9AGAR</name>
<reference evidence="2 3" key="1">
    <citation type="journal article" date="2019" name="Nat. Ecol. Evol.">
        <title>Megaphylogeny resolves global patterns of mushroom evolution.</title>
        <authorList>
            <person name="Varga T."/>
            <person name="Krizsan K."/>
            <person name="Foldi C."/>
            <person name="Dima B."/>
            <person name="Sanchez-Garcia M."/>
            <person name="Sanchez-Ramirez S."/>
            <person name="Szollosi G.J."/>
            <person name="Szarkandi J.G."/>
            <person name="Papp V."/>
            <person name="Albert L."/>
            <person name="Andreopoulos W."/>
            <person name="Angelini C."/>
            <person name="Antonin V."/>
            <person name="Barry K.W."/>
            <person name="Bougher N.L."/>
            <person name="Buchanan P."/>
            <person name="Buyck B."/>
            <person name="Bense V."/>
            <person name="Catcheside P."/>
            <person name="Chovatia M."/>
            <person name="Cooper J."/>
            <person name="Damon W."/>
            <person name="Desjardin D."/>
            <person name="Finy P."/>
            <person name="Geml J."/>
            <person name="Haridas S."/>
            <person name="Hughes K."/>
            <person name="Justo A."/>
            <person name="Karasinski D."/>
            <person name="Kautmanova I."/>
            <person name="Kiss B."/>
            <person name="Kocsube S."/>
            <person name="Kotiranta H."/>
            <person name="LaButti K.M."/>
            <person name="Lechner B.E."/>
            <person name="Liimatainen K."/>
            <person name="Lipzen A."/>
            <person name="Lukacs Z."/>
            <person name="Mihaltcheva S."/>
            <person name="Morgado L.N."/>
            <person name="Niskanen T."/>
            <person name="Noordeloos M.E."/>
            <person name="Ohm R.A."/>
            <person name="Ortiz-Santana B."/>
            <person name="Ovrebo C."/>
            <person name="Racz N."/>
            <person name="Riley R."/>
            <person name="Savchenko A."/>
            <person name="Shiryaev A."/>
            <person name="Soop K."/>
            <person name="Spirin V."/>
            <person name="Szebenyi C."/>
            <person name="Tomsovsky M."/>
            <person name="Tulloss R.E."/>
            <person name="Uehling J."/>
            <person name="Grigoriev I.V."/>
            <person name="Vagvolgyi C."/>
            <person name="Papp T."/>
            <person name="Martin F.M."/>
            <person name="Miettinen O."/>
            <person name="Hibbett D.S."/>
            <person name="Nagy L.G."/>
        </authorList>
    </citation>
    <scope>NUCLEOTIDE SEQUENCE [LARGE SCALE GENOMIC DNA]</scope>
    <source>
        <strain evidence="2 3">CBS 309.79</strain>
    </source>
</reference>
<sequence>MENTTSCAASMNHLHVLEENKRLRAEVARLRIQLKSEEDATRNPVTLAYHTDTKEEHTPEASVLGVRISCRQQEPGSNSRRQQQEFAIRGSKTSIRCSRSVT</sequence>
<accession>A0A5C3QG56</accession>
<protein>
    <submittedName>
        <fullName evidence="2">Uncharacterized protein</fullName>
    </submittedName>
</protein>
<evidence type="ECO:0000313" key="3">
    <source>
        <dbReference type="Proteomes" id="UP000305067"/>
    </source>
</evidence>
<gene>
    <name evidence="2" type="ORF">BDV98DRAFT_604799</name>
</gene>
<proteinExistence type="predicted"/>
<organism evidence="2 3">
    <name type="scientific">Pterulicium gracile</name>
    <dbReference type="NCBI Taxonomy" id="1884261"/>
    <lineage>
        <taxon>Eukaryota</taxon>
        <taxon>Fungi</taxon>
        <taxon>Dikarya</taxon>
        <taxon>Basidiomycota</taxon>
        <taxon>Agaricomycotina</taxon>
        <taxon>Agaricomycetes</taxon>
        <taxon>Agaricomycetidae</taxon>
        <taxon>Agaricales</taxon>
        <taxon>Pleurotineae</taxon>
        <taxon>Pterulaceae</taxon>
        <taxon>Pterulicium</taxon>
    </lineage>
</organism>